<evidence type="ECO:0000313" key="2">
    <source>
        <dbReference type="Proteomes" id="UP000309991"/>
    </source>
</evidence>
<gene>
    <name evidence="1" type="ORF">UCC3521_0023</name>
</gene>
<dbReference type="EMBL" id="MK504444">
    <property type="protein sequence ID" value="QBJ03561.1"/>
    <property type="molecule type" value="Genomic_DNA"/>
</dbReference>
<evidence type="ECO:0000313" key="1">
    <source>
        <dbReference type="EMBL" id="QBJ03561.1"/>
    </source>
</evidence>
<accession>A0A4Y5FEQ8</accession>
<name>A0A4Y5FEQ8_9CAUD</name>
<keyword evidence="2" id="KW-1185">Reference proteome</keyword>
<protein>
    <submittedName>
        <fullName evidence="1">Uncharacterized protein</fullName>
    </submittedName>
</protein>
<proteinExistence type="predicted"/>
<dbReference type="Proteomes" id="UP000309991">
    <property type="component" value="Segment"/>
</dbReference>
<organism evidence="1 2">
    <name type="scientific">Lactobacillus phage 3-521</name>
    <dbReference type="NCBI Taxonomy" id="2510943"/>
    <lineage>
        <taxon>Viruses</taxon>
        <taxon>Duplodnaviria</taxon>
        <taxon>Heunggongvirae</taxon>
        <taxon>Uroviricota</taxon>
        <taxon>Caudoviricetes</taxon>
        <taxon>Herelleviridae</taxon>
        <taxon>Watanabevirus</taxon>
        <taxon>Watanabevirus wv3521</taxon>
    </lineage>
</organism>
<reference evidence="1 2" key="1">
    <citation type="submission" date="2019-02" db="EMBL/GenBank/DDBJ databases">
        <title>Isolation of virulent Lactobacillus brevis phages.</title>
        <authorList>
            <person name="Feyereisen M."/>
            <person name="Mahony J."/>
            <person name="O'Sullivan T."/>
            <person name="van Sinderen D."/>
        </authorList>
    </citation>
    <scope>NUCLEOTIDE SEQUENCE [LARGE SCALE GENOMIC DNA]</scope>
</reference>
<sequence>MDHCEFMILMKALGIRKENIIESCVPQLDSEFSLYDYKGNYIGTSEIVTLDYSEDTHKPFTVLFKGTKLNKGKTKKDIKMLQVTTFGELPFLDTKEYRVLSTSLSTLDSKDVIKGLAVESYNKVLEDN</sequence>